<dbReference type="InterPro" id="IPR013656">
    <property type="entry name" value="PAS_4"/>
</dbReference>
<keyword evidence="7" id="KW-0067">ATP-binding</keyword>
<feature type="domain" description="PAS" evidence="11">
    <location>
        <begin position="199"/>
        <end position="269"/>
    </location>
</feature>
<dbReference type="PROSITE" id="PS50109">
    <property type="entry name" value="HIS_KIN"/>
    <property type="match status" value="1"/>
</dbReference>
<dbReference type="Proteomes" id="UP000199611">
    <property type="component" value="Unassembled WGS sequence"/>
</dbReference>
<dbReference type="SUPFAM" id="SSF47384">
    <property type="entry name" value="Homodimeric domain of signal transducing histidine kinase"/>
    <property type="match status" value="1"/>
</dbReference>
<dbReference type="InterPro" id="IPR005467">
    <property type="entry name" value="His_kinase_dom"/>
</dbReference>
<dbReference type="GO" id="GO:0005524">
    <property type="term" value="F:ATP binding"/>
    <property type="evidence" value="ECO:0007669"/>
    <property type="project" value="UniProtKB-KW"/>
</dbReference>
<keyword evidence="9" id="KW-0812">Transmembrane</keyword>
<dbReference type="SUPFAM" id="SSF55874">
    <property type="entry name" value="ATPase domain of HSP90 chaperone/DNA topoisomerase II/histidine kinase"/>
    <property type="match status" value="1"/>
</dbReference>
<evidence type="ECO:0000256" key="1">
    <source>
        <dbReference type="ARBA" id="ARBA00000085"/>
    </source>
</evidence>
<gene>
    <name evidence="12" type="ORF">SAMN05660836_00967</name>
</gene>
<evidence type="ECO:0000313" key="13">
    <source>
        <dbReference type="Proteomes" id="UP000199611"/>
    </source>
</evidence>
<dbReference type="PANTHER" id="PTHR43065:SF46">
    <property type="entry name" value="C4-DICARBOXYLATE TRANSPORT SENSOR PROTEIN DCTB"/>
    <property type="match status" value="1"/>
</dbReference>
<dbReference type="AlphaFoldDB" id="A0A1I4SHX8"/>
<dbReference type="RefSeq" id="WP_143083097.1">
    <property type="nucleotide sequence ID" value="NZ_FOUU01000002.1"/>
</dbReference>
<keyword evidence="4" id="KW-0808">Transferase</keyword>
<dbReference type="Pfam" id="PF00512">
    <property type="entry name" value="HisKA"/>
    <property type="match status" value="1"/>
</dbReference>
<dbReference type="Gene3D" id="3.30.450.20">
    <property type="entry name" value="PAS domain"/>
    <property type="match status" value="2"/>
</dbReference>
<evidence type="ECO:0000256" key="3">
    <source>
        <dbReference type="ARBA" id="ARBA00022553"/>
    </source>
</evidence>
<dbReference type="STRING" id="39841.SAMN05660836_00967"/>
<dbReference type="SMART" id="SM00387">
    <property type="entry name" value="HATPase_c"/>
    <property type="match status" value="1"/>
</dbReference>
<evidence type="ECO:0000256" key="8">
    <source>
        <dbReference type="ARBA" id="ARBA00023012"/>
    </source>
</evidence>
<dbReference type="OrthoDB" id="9805591at2"/>
<dbReference type="InterPro" id="IPR000014">
    <property type="entry name" value="PAS"/>
</dbReference>
<dbReference type="NCBIfam" id="TIGR00229">
    <property type="entry name" value="sensory_box"/>
    <property type="match status" value="1"/>
</dbReference>
<evidence type="ECO:0000256" key="5">
    <source>
        <dbReference type="ARBA" id="ARBA00022741"/>
    </source>
</evidence>
<keyword evidence="8" id="KW-0902">Two-component regulatory system</keyword>
<keyword evidence="3" id="KW-0597">Phosphoprotein</keyword>
<dbReference type="Pfam" id="PF08448">
    <property type="entry name" value="PAS_4"/>
    <property type="match status" value="1"/>
</dbReference>
<evidence type="ECO:0000256" key="7">
    <source>
        <dbReference type="ARBA" id="ARBA00022840"/>
    </source>
</evidence>
<sequence length="559" mass="62086">MTKEYNGRPLGLLVVPSEEGPFIVALIDVYLFLEPLLREIRSGKTGYAWLIDDRGRFLYHPMDSFVGRNAFSIREKVAPGLPYESINRIQRAMIRGERGTGRYWSAWHRDWVGPVEKLIAYTPVKPESPEGISWSLAVVVPIWEVEGTVRSVGKKLFAVYGFVFLILVGGGIFITYRERKWTDNLERLVEERTRELRRSEDRYRSLVESAEDFIFTITPDGLIGSINSFTARFLGISPLSAVNRPVEEIFSPEAASKLKEMVARVLTHRRSCRKEIEAPLKPGAALMFLSVTVCPFGFENPEGEAALCIVRDLTEHRKLERQLINAEKLASLGTLAAGVAHEINNPLGVILGFCDLLKEKFPPDSEEYEDLLTIEKQGSLCKRVVENLLSFARKNGSENGKADVNACISELLRLVGHFLEQGHIEVVTELQENLPCVAADPGELQQVFLNLITNARAAMKQGGTLSIRTFRDGAEGPVVVEVADTGEGIPEEYLDRIFEPFFTTKPEGEGTGLGLFVTYGIVTRYGGTITCESSAKGSEGRGGGTLFRIKLPAVPEEDS</sequence>
<dbReference type="InterPro" id="IPR004358">
    <property type="entry name" value="Sig_transdc_His_kin-like_C"/>
</dbReference>
<dbReference type="PANTHER" id="PTHR43065">
    <property type="entry name" value="SENSOR HISTIDINE KINASE"/>
    <property type="match status" value="1"/>
</dbReference>
<dbReference type="InterPro" id="IPR036097">
    <property type="entry name" value="HisK_dim/P_sf"/>
</dbReference>
<keyword evidence="9" id="KW-0472">Membrane</keyword>
<dbReference type="InterPro" id="IPR036890">
    <property type="entry name" value="HATPase_C_sf"/>
</dbReference>
<proteinExistence type="predicted"/>
<evidence type="ECO:0000313" key="12">
    <source>
        <dbReference type="EMBL" id="SFM63903.1"/>
    </source>
</evidence>
<feature type="domain" description="Histidine kinase" evidence="10">
    <location>
        <begin position="338"/>
        <end position="555"/>
    </location>
</feature>
<dbReference type="SMART" id="SM00388">
    <property type="entry name" value="HisKA"/>
    <property type="match status" value="1"/>
</dbReference>
<dbReference type="CDD" id="cd00130">
    <property type="entry name" value="PAS"/>
    <property type="match status" value="1"/>
</dbReference>
<accession>A0A1I4SHX8</accession>
<evidence type="ECO:0000256" key="9">
    <source>
        <dbReference type="SAM" id="Phobius"/>
    </source>
</evidence>
<evidence type="ECO:0000259" key="10">
    <source>
        <dbReference type="PROSITE" id="PS50109"/>
    </source>
</evidence>
<comment type="catalytic activity">
    <reaction evidence="1">
        <text>ATP + protein L-histidine = ADP + protein N-phospho-L-histidine.</text>
        <dbReference type="EC" id="2.7.13.3"/>
    </reaction>
</comment>
<dbReference type="GO" id="GO:0000155">
    <property type="term" value="F:phosphorelay sensor kinase activity"/>
    <property type="evidence" value="ECO:0007669"/>
    <property type="project" value="InterPro"/>
</dbReference>
<dbReference type="EC" id="2.7.13.3" evidence="2"/>
<evidence type="ECO:0000256" key="4">
    <source>
        <dbReference type="ARBA" id="ARBA00022679"/>
    </source>
</evidence>
<dbReference type="CDD" id="cd12912">
    <property type="entry name" value="PDC2_MCP_like"/>
    <property type="match status" value="1"/>
</dbReference>
<dbReference type="CDD" id="cd00082">
    <property type="entry name" value="HisKA"/>
    <property type="match status" value="1"/>
</dbReference>
<reference evidence="13" key="1">
    <citation type="submission" date="2016-10" db="EMBL/GenBank/DDBJ databases">
        <authorList>
            <person name="Varghese N."/>
            <person name="Submissions S."/>
        </authorList>
    </citation>
    <scope>NUCLEOTIDE SEQUENCE [LARGE SCALE GENOMIC DNA]</scope>
    <source>
        <strain evidence="13">DSM 9990</strain>
    </source>
</reference>
<keyword evidence="5" id="KW-0547">Nucleotide-binding</keyword>
<dbReference type="SMART" id="SM00091">
    <property type="entry name" value="PAS"/>
    <property type="match status" value="1"/>
</dbReference>
<keyword evidence="13" id="KW-1185">Reference proteome</keyword>
<dbReference type="Pfam" id="PF02518">
    <property type="entry name" value="HATPase_c"/>
    <property type="match status" value="1"/>
</dbReference>
<name>A0A1I4SHX8_9BACT</name>
<keyword evidence="9" id="KW-1133">Transmembrane helix</keyword>
<dbReference type="InterPro" id="IPR035965">
    <property type="entry name" value="PAS-like_dom_sf"/>
</dbReference>
<dbReference type="Gene3D" id="1.10.287.130">
    <property type="match status" value="1"/>
</dbReference>
<dbReference type="InterPro" id="IPR003661">
    <property type="entry name" value="HisK_dim/P_dom"/>
</dbReference>
<dbReference type="Gene3D" id="3.30.565.10">
    <property type="entry name" value="Histidine kinase-like ATPase, C-terminal domain"/>
    <property type="match status" value="1"/>
</dbReference>
<dbReference type="InterPro" id="IPR003594">
    <property type="entry name" value="HATPase_dom"/>
</dbReference>
<dbReference type="EMBL" id="FOUU01000002">
    <property type="protein sequence ID" value="SFM63903.1"/>
    <property type="molecule type" value="Genomic_DNA"/>
</dbReference>
<protein>
    <recommendedName>
        <fullName evidence="2">histidine kinase</fullName>
        <ecNumber evidence="2">2.7.13.3</ecNumber>
    </recommendedName>
</protein>
<dbReference type="PRINTS" id="PR00344">
    <property type="entry name" value="BCTRLSENSOR"/>
</dbReference>
<evidence type="ECO:0000259" key="11">
    <source>
        <dbReference type="PROSITE" id="PS50112"/>
    </source>
</evidence>
<evidence type="ECO:0000256" key="2">
    <source>
        <dbReference type="ARBA" id="ARBA00012438"/>
    </source>
</evidence>
<evidence type="ECO:0000256" key="6">
    <source>
        <dbReference type="ARBA" id="ARBA00022777"/>
    </source>
</evidence>
<keyword evidence="6" id="KW-0418">Kinase</keyword>
<dbReference type="PROSITE" id="PS50112">
    <property type="entry name" value="PAS"/>
    <property type="match status" value="1"/>
</dbReference>
<dbReference type="SUPFAM" id="SSF55785">
    <property type="entry name" value="PYP-like sensor domain (PAS domain)"/>
    <property type="match status" value="1"/>
</dbReference>
<organism evidence="12 13">
    <name type="scientific">Thermodesulforhabdus norvegica</name>
    <dbReference type="NCBI Taxonomy" id="39841"/>
    <lineage>
        <taxon>Bacteria</taxon>
        <taxon>Pseudomonadati</taxon>
        <taxon>Thermodesulfobacteriota</taxon>
        <taxon>Syntrophobacteria</taxon>
        <taxon>Syntrophobacterales</taxon>
        <taxon>Thermodesulforhabdaceae</taxon>
        <taxon>Thermodesulforhabdus</taxon>
    </lineage>
</organism>
<feature type="transmembrane region" description="Helical" evidence="9">
    <location>
        <begin position="157"/>
        <end position="176"/>
    </location>
</feature>